<sequence>MDFSGHFEKFVGMNKSFSCPEECGLRNHSKIPAVWVPPPQDHPFAGMIISRYPTTAFIPYYNEAGSLPLPEWREQLFHCNAIPDWTFDKIERFSGKCTEDPLSPEELENFRDTLFNSVYWTHLHKCCTDKKKLESLNFRRTNARLCADMWLKSEIEYASREGIRFIITLGRDMERWFDRTGNEILSGSAITIYHLPHPSGANNGSWFPKDEQKRRMLEEKIRELVMECQTNP</sequence>
<name>E1RJL1_METP4</name>
<reference evidence="1 2" key="1">
    <citation type="journal article" date="2010" name="Stand. Genomic Sci.">
        <title>Complete genome sequence of Methanoplanus petrolearius type strain (SEBR 4847).</title>
        <authorList>
            <person name="Brambilla E."/>
            <person name="Djao O.D."/>
            <person name="Daligault H."/>
            <person name="Lapidus A."/>
            <person name="Lucas S."/>
            <person name="Hammon N."/>
            <person name="Nolan M."/>
            <person name="Tice H."/>
            <person name="Cheng J.F."/>
            <person name="Han C."/>
            <person name="Tapia R."/>
            <person name="Goodwin L."/>
            <person name="Pitluck S."/>
            <person name="Liolios K."/>
            <person name="Ivanova N."/>
            <person name="Mavromatis K."/>
            <person name="Mikhailova N."/>
            <person name="Pati A."/>
            <person name="Chen A."/>
            <person name="Palaniappan K."/>
            <person name="Land M."/>
            <person name="Hauser L."/>
            <person name="Chang Y.J."/>
            <person name="Jeffries C.D."/>
            <person name="Rohde M."/>
            <person name="Spring S."/>
            <person name="Sikorski J."/>
            <person name="Goker M."/>
            <person name="Woyke T."/>
            <person name="Bristow J."/>
            <person name="Eisen J.A."/>
            <person name="Markowitz V."/>
            <person name="Hugenholtz P."/>
            <person name="Kyrpides N.C."/>
            <person name="Klenk H.P."/>
        </authorList>
    </citation>
    <scope>NUCLEOTIDE SEQUENCE [LARGE SCALE GENOMIC DNA]</scope>
    <source>
        <strain evidence="2">DSM 11571 / OCM 486 / SEBR 4847</strain>
    </source>
</reference>
<dbReference type="STRING" id="679926.Mpet_0890"/>
<dbReference type="RefSeq" id="WP_013328836.1">
    <property type="nucleotide sequence ID" value="NC_014507.1"/>
</dbReference>
<dbReference type="EMBL" id="CP002117">
    <property type="protein sequence ID" value="ADN35658.1"/>
    <property type="molecule type" value="Genomic_DNA"/>
</dbReference>
<dbReference type="AlphaFoldDB" id="E1RJL1"/>
<protein>
    <submittedName>
        <fullName evidence="1">Uncharacterized protein</fullName>
    </submittedName>
</protein>
<keyword evidence="2" id="KW-1185">Reference proteome</keyword>
<dbReference type="eggNOG" id="arCOG11662">
    <property type="taxonomic scope" value="Archaea"/>
</dbReference>
<dbReference type="GeneID" id="9743348"/>
<evidence type="ECO:0000313" key="1">
    <source>
        <dbReference type="EMBL" id="ADN35658.1"/>
    </source>
</evidence>
<dbReference type="SUPFAM" id="SSF52141">
    <property type="entry name" value="Uracil-DNA glycosylase-like"/>
    <property type="match status" value="1"/>
</dbReference>
<dbReference type="KEGG" id="mpi:Mpet_0890"/>
<dbReference type="HOGENOM" id="CLU_1192638_0_0_2"/>
<gene>
    <name evidence="1" type="ordered locus">Mpet_0890</name>
</gene>
<organism evidence="1 2">
    <name type="scientific">Methanolacinia petrolearia (strain DSM 11571 / OCM 486 / SEBR 4847)</name>
    <name type="common">Methanoplanus petrolearius</name>
    <dbReference type="NCBI Taxonomy" id="679926"/>
    <lineage>
        <taxon>Archaea</taxon>
        <taxon>Methanobacteriati</taxon>
        <taxon>Methanobacteriota</taxon>
        <taxon>Stenosarchaea group</taxon>
        <taxon>Methanomicrobia</taxon>
        <taxon>Methanomicrobiales</taxon>
        <taxon>Methanomicrobiaceae</taxon>
        <taxon>Methanolacinia</taxon>
    </lineage>
</organism>
<dbReference type="InterPro" id="IPR036895">
    <property type="entry name" value="Uracil-DNA_glycosylase-like_sf"/>
</dbReference>
<dbReference type="Proteomes" id="UP000006565">
    <property type="component" value="Chromosome"/>
</dbReference>
<accession>E1RJL1</accession>
<evidence type="ECO:0000313" key="2">
    <source>
        <dbReference type="Proteomes" id="UP000006565"/>
    </source>
</evidence>
<proteinExistence type="predicted"/>
<dbReference type="OrthoDB" id="376901at2157"/>
<dbReference type="Gene3D" id="3.40.470.10">
    <property type="entry name" value="Uracil-DNA glycosylase-like domain"/>
    <property type="match status" value="1"/>
</dbReference>